<evidence type="ECO:0000313" key="3">
    <source>
        <dbReference type="Proteomes" id="UP000562492"/>
    </source>
</evidence>
<feature type="domain" description="GST N-terminal" evidence="1">
    <location>
        <begin position="6"/>
        <end position="86"/>
    </location>
</feature>
<dbReference type="InterPro" id="IPR036282">
    <property type="entry name" value="Glutathione-S-Trfase_C_sf"/>
</dbReference>
<dbReference type="PANTHER" id="PTHR44051">
    <property type="entry name" value="GLUTATHIONE S-TRANSFERASE-RELATED"/>
    <property type="match status" value="1"/>
</dbReference>
<dbReference type="GO" id="GO:0004364">
    <property type="term" value="F:glutathione transferase activity"/>
    <property type="evidence" value="ECO:0007669"/>
    <property type="project" value="UniProtKB-EC"/>
</dbReference>
<dbReference type="InterPro" id="IPR004045">
    <property type="entry name" value="Glutathione_S-Trfase_N"/>
</dbReference>
<dbReference type="CDD" id="cd03207">
    <property type="entry name" value="GST_C_8"/>
    <property type="match status" value="1"/>
</dbReference>
<sequence length="216" mass="23760">MTPTTDVSLRFFFHPQSRARTVRWMLEECEARYDPVQLEFGTSMKSAEYLRINPLGQVPTLMDGDTVITETAAILAYLADKFPEKHLAPPLGSTARGEYYRWLFFVAGAAEATTARMYGWLQEPAQWRSAAPGFGQFDAVVQTLEKAVSGRQTLCENHFSAADVYMASYLGWGMAVGALPQKEAFLAYATPLLQRPASVRSNALDGPIAPKPSAAA</sequence>
<gene>
    <name evidence="2" type="ORF">HNP33_003334</name>
</gene>
<accession>A0ABR6RJ75</accession>
<dbReference type="Pfam" id="PF02798">
    <property type="entry name" value="GST_N"/>
    <property type="match status" value="1"/>
</dbReference>
<dbReference type="EMBL" id="JACHKZ010000025">
    <property type="protein sequence ID" value="MBB6579224.1"/>
    <property type="molecule type" value="Genomic_DNA"/>
</dbReference>
<dbReference type="InterPro" id="IPR036249">
    <property type="entry name" value="Thioredoxin-like_sf"/>
</dbReference>
<dbReference type="SFLD" id="SFLDS00019">
    <property type="entry name" value="Glutathione_Transferase_(cytos"/>
    <property type="match status" value="1"/>
</dbReference>
<dbReference type="RefSeq" id="WP_233464564.1">
    <property type="nucleotide sequence ID" value="NZ_JACHKZ010000025.1"/>
</dbReference>
<dbReference type="SUPFAM" id="SSF52833">
    <property type="entry name" value="Thioredoxin-like"/>
    <property type="match status" value="1"/>
</dbReference>
<reference evidence="2 3" key="1">
    <citation type="submission" date="2020-08" db="EMBL/GenBank/DDBJ databases">
        <title>Functional genomics of gut bacteria from endangered species of beetles.</title>
        <authorList>
            <person name="Carlos-Shanley C."/>
        </authorList>
    </citation>
    <scope>NUCLEOTIDE SEQUENCE [LARGE SCALE GENOMIC DNA]</scope>
    <source>
        <strain evidence="2 3">S00124</strain>
    </source>
</reference>
<organism evidence="2 3">
    <name type="scientific">Comamonas odontotermitis</name>
    <dbReference type="NCBI Taxonomy" id="379895"/>
    <lineage>
        <taxon>Bacteria</taxon>
        <taxon>Pseudomonadati</taxon>
        <taxon>Pseudomonadota</taxon>
        <taxon>Betaproteobacteria</taxon>
        <taxon>Burkholderiales</taxon>
        <taxon>Comamonadaceae</taxon>
        <taxon>Comamonas</taxon>
    </lineage>
</organism>
<proteinExistence type="predicted"/>
<protein>
    <submittedName>
        <fullName evidence="2">Glutathione S-transferase</fullName>
        <ecNumber evidence="2">2.5.1.18</ecNumber>
    </submittedName>
</protein>
<dbReference type="PANTHER" id="PTHR44051:SF21">
    <property type="entry name" value="GLUTATHIONE S-TRANSFERASE FAMILY PROTEIN"/>
    <property type="match status" value="1"/>
</dbReference>
<dbReference type="Gene3D" id="1.20.1050.10">
    <property type="match status" value="1"/>
</dbReference>
<name>A0ABR6RJ75_9BURK</name>
<dbReference type="Gene3D" id="3.40.30.10">
    <property type="entry name" value="Glutaredoxin"/>
    <property type="match status" value="1"/>
</dbReference>
<keyword evidence="3" id="KW-1185">Reference proteome</keyword>
<evidence type="ECO:0000259" key="1">
    <source>
        <dbReference type="PROSITE" id="PS50404"/>
    </source>
</evidence>
<evidence type="ECO:0000313" key="2">
    <source>
        <dbReference type="EMBL" id="MBB6579224.1"/>
    </source>
</evidence>
<dbReference type="InterPro" id="IPR040079">
    <property type="entry name" value="Glutathione_S-Trfase"/>
</dbReference>
<dbReference type="SFLD" id="SFLDG00358">
    <property type="entry name" value="Main_(cytGST)"/>
    <property type="match status" value="1"/>
</dbReference>
<dbReference type="SFLD" id="SFLDG01150">
    <property type="entry name" value="Main.1:_Beta-like"/>
    <property type="match status" value="1"/>
</dbReference>
<dbReference type="EC" id="2.5.1.18" evidence="2"/>
<comment type="caution">
    <text evidence="2">The sequence shown here is derived from an EMBL/GenBank/DDBJ whole genome shotgun (WGS) entry which is preliminary data.</text>
</comment>
<dbReference type="CDD" id="cd03046">
    <property type="entry name" value="GST_N_GTT1_like"/>
    <property type="match status" value="1"/>
</dbReference>
<keyword evidence="2" id="KW-0808">Transferase</keyword>
<dbReference type="Proteomes" id="UP000562492">
    <property type="component" value="Unassembled WGS sequence"/>
</dbReference>
<dbReference type="SUPFAM" id="SSF47616">
    <property type="entry name" value="GST C-terminal domain-like"/>
    <property type="match status" value="1"/>
</dbReference>
<dbReference type="PROSITE" id="PS50404">
    <property type="entry name" value="GST_NTER"/>
    <property type="match status" value="1"/>
</dbReference>